<feature type="domain" description="CBM1" evidence="15">
    <location>
        <begin position="18"/>
        <end position="54"/>
    </location>
</feature>
<dbReference type="PANTHER" id="PTHR34142:SF5">
    <property type="entry name" value="CBM1 DOMAIN-CONTAINING PROTEIN"/>
    <property type="match status" value="1"/>
</dbReference>
<accession>A0A074X1A7</accession>
<keyword evidence="4 14" id="KW-0732">Signal</keyword>
<evidence type="ECO:0000256" key="7">
    <source>
        <dbReference type="ARBA" id="ARBA00023277"/>
    </source>
</evidence>
<dbReference type="RefSeq" id="XP_029755412.1">
    <property type="nucleotide sequence ID" value="XM_029904277.1"/>
</dbReference>
<evidence type="ECO:0000256" key="6">
    <source>
        <dbReference type="ARBA" id="ARBA00023001"/>
    </source>
</evidence>
<dbReference type="GeneID" id="40746583"/>
<dbReference type="HOGENOM" id="CLU_029718_1_0_1"/>
<evidence type="ECO:0000256" key="4">
    <source>
        <dbReference type="ARBA" id="ARBA00022729"/>
    </source>
</evidence>
<dbReference type="AlphaFoldDB" id="A0A074X1A7"/>
<keyword evidence="8" id="KW-0873">Pyrrolidone carboxylic acid</keyword>
<dbReference type="PROSITE" id="PS00659">
    <property type="entry name" value="GLYCOSYL_HYDROL_F5"/>
    <property type="match status" value="1"/>
</dbReference>
<evidence type="ECO:0000313" key="16">
    <source>
        <dbReference type="EMBL" id="KEQ79225.1"/>
    </source>
</evidence>
<gene>
    <name evidence="16" type="ORF">M438DRAFT_339990</name>
</gene>
<sequence length="440" mass="45566">MKYSTFVVAAAAGTAAAASAPAYGQCGGQGWTGATACVSGYHCAAQNDWYSQCVPGAGSSAPQTTKVVTSVKPTTTKAATSIKATTTAAASKAPVTTAASRASTTSKAATSSVASSKGKVKYAGVNIAGFDFGIDTNGGSGTYQDPGTTGQSQMNHFVKDDKLNAFRLPVGWQYLVGNTLGGNLDSSFFSKYDAQVTYCLNSGAELCIIDLHNYARWNGAIVGSSGGPTNAQFASVWSQLATKYASKPKVAFGIMNEPHDLQDINTWATTVQAAVTAIRKAGATQNLILLPGNDWTHAAQFVDNGSAAALNKITNLDGSKTNLVFDVHQYSDSDGSGTNSACTTDNVAGFTTLATWLRANGRQAILTEAGGSNDQSCLTNVCTMLNYLMTNSDVYLGWTGWSAGMFASNYVLSEVPTGSAGSYTDQAILTKCIAGVFNSK</sequence>
<dbReference type="InterPro" id="IPR018087">
    <property type="entry name" value="Glyco_hydro_5_CS"/>
</dbReference>
<evidence type="ECO:0000259" key="15">
    <source>
        <dbReference type="PROSITE" id="PS51164"/>
    </source>
</evidence>
<dbReference type="SMR" id="A0A074X1A7"/>
<dbReference type="Pfam" id="PF00150">
    <property type="entry name" value="Cellulase"/>
    <property type="match status" value="1"/>
</dbReference>
<comment type="catalytic activity">
    <reaction evidence="1">
        <text>Endohydrolysis of (1-&gt;4)-beta-D-glucosidic linkages in cellulose, lichenin and cereal beta-D-glucans.</text>
        <dbReference type="EC" id="3.2.1.4"/>
    </reaction>
</comment>
<keyword evidence="17" id="KW-1185">Reference proteome</keyword>
<evidence type="ECO:0000256" key="13">
    <source>
        <dbReference type="RuleBase" id="RU361153"/>
    </source>
</evidence>
<feature type="signal peptide" evidence="14">
    <location>
        <begin position="1"/>
        <end position="17"/>
    </location>
</feature>
<dbReference type="GO" id="GO:0005576">
    <property type="term" value="C:extracellular region"/>
    <property type="evidence" value="ECO:0007669"/>
    <property type="project" value="InterPro"/>
</dbReference>
<dbReference type="PROSITE" id="PS00562">
    <property type="entry name" value="CBM1_1"/>
    <property type="match status" value="1"/>
</dbReference>
<dbReference type="Pfam" id="PF00734">
    <property type="entry name" value="CBM_1"/>
    <property type="match status" value="1"/>
</dbReference>
<evidence type="ECO:0000256" key="2">
    <source>
        <dbReference type="ARBA" id="ARBA00005641"/>
    </source>
</evidence>
<keyword evidence="6" id="KW-0136">Cellulose degradation</keyword>
<keyword evidence="5 13" id="KW-0378">Hydrolase</keyword>
<comment type="function">
    <text evidence="11">Endoglucanase (EG) that cleaves the internal beta-1,4-glucosidic bonds in cellulose. The degradation of cellulose involves an interplay between different cellulolytic enzymes. Hydrolysis starts with EGs, which cut internal glycosidic linkages to reduce the polymerization degree of the substrate and creates new chain ends for exocellobiohydrolases (CBHs). The CBH release the disaccharide cellobiose from the non-reducing end of the cellulose polymer chain. Finally, beta-1,4-glucosidases hydrolyze the cellobiose and other short cello-oligosaccharides into glucose units.</text>
</comment>
<dbReference type="PROSITE" id="PS51164">
    <property type="entry name" value="CBM1_2"/>
    <property type="match status" value="1"/>
</dbReference>
<dbReference type="SUPFAM" id="SSF51445">
    <property type="entry name" value="(Trans)glycosidases"/>
    <property type="match status" value="1"/>
</dbReference>
<evidence type="ECO:0000256" key="14">
    <source>
        <dbReference type="SAM" id="SignalP"/>
    </source>
</evidence>
<dbReference type="InterPro" id="IPR001547">
    <property type="entry name" value="Glyco_hydro_5"/>
</dbReference>
<dbReference type="SUPFAM" id="SSF57180">
    <property type="entry name" value="Cellulose-binding domain"/>
    <property type="match status" value="1"/>
</dbReference>
<dbReference type="EC" id="3.2.1.4" evidence="3"/>
<evidence type="ECO:0000256" key="3">
    <source>
        <dbReference type="ARBA" id="ARBA00012601"/>
    </source>
</evidence>
<protein>
    <recommendedName>
        <fullName evidence="12">Endoglucanase EG-II</fullName>
        <ecNumber evidence="3">3.2.1.4</ecNumber>
    </recommendedName>
</protein>
<evidence type="ECO:0000256" key="12">
    <source>
        <dbReference type="ARBA" id="ARBA00074271"/>
    </source>
</evidence>
<evidence type="ECO:0000256" key="8">
    <source>
        <dbReference type="ARBA" id="ARBA00023283"/>
    </source>
</evidence>
<evidence type="ECO:0000256" key="1">
    <source>
        <dbReference type="ARBA" id="ARBA00000966"/>
    </source>
</evidence>
<dbReference type="EMBL" id="KL585008">
    <property type="protein sequence ID" value="KEQ79225.1"/>
    <property type="molecule type" value="Genomic_DNA"/>
</dbReference>
<dbReference type="InterPro" id="IPR017853">
    <property type="entry name" value="GH"/>
</dbReference>
<evidence type="ECO:0000256" key="11">
    <source>
        <dbReference type="ARBA" id="ARBA00059691"/>
    </source>
</evidence>
<evidence type="ECO:0000313" key="17">
    <source>
        <dbReference type="Proteomes" id="UP000030706"/>
    </source>
</evidence>
<keyword evidence="7" id="KW-0119">Carbohydrate metabolism</keyword>
<dbReference type="InterPro" id="IPR035971">
    <property type="entry name" value="CBD_sf"/>
</dbReference>
<keyword evidence="10" id="KW-0624">Polysaccharide degradation</keyword>
<dbReference type="STRING" id="1043002.A0A074X1A7"/>
<name>A0A074X1A7_AURPU</name>
<dbReference type="GO" id="GO:0030245">
    <property type="term" value="P:cellulose catabolic process"/>
    <property type="evidence" value="ECO:0007669"/>
    <property type="project" value="UniProtKB-KW"/>
</dbReference>
<dbReference type="SMART" id="SM00236">
    <property type="entry name" value="fCBD"/>
    <property type="match status" value="1"/>
</dbReference>
<dbReference type="Proteomes" id="UP000030706">
    <property type="component" value="Unassembled WGS sequence"/>
</dbReference>
<comment type="similarity">
    <text evidence="2 13">Belongs to the glycosyl hydrolase 5 (cellulase A) family.</text>
</comment>
<dbReference type="OrthoDB" id="5823761at2759"/>
<dbReference type="FunFam" id="3.20.20.80:FF:000124">
    <property type="entry name" value="Exported cellulase"/>
    <property type="match status" value="1"/>
</dbReference>
<evidence type="ECO:0000256" key="9">
    <source>
        <dbReference type="ARBA" id="ARBA00023295"/>
    </source>
</evidence>
<evidence type="ECO:0000256" key="10">
    <source>
        <dbReference type="ARBA" id="ARBA00023326"/>
    </source>
</evidence>
<dbReference type="InterPro" id="IPR000254">
    <property type="entry name" value="CBD"/>
</dbReference>
<proteinExistence type="inferred from homology"/>
<organism evidence="16 17">
    <name type="scientific">Aureobasidium pullulans EXF-150</name>
    <dbReference type="NCBI Taxonomy" id="1043002"/>
    <lineage>
        <taxon>Eukaryota</taxon>
        <taxon>Fungi</taxon>
        <taxon>Dikarya</taxon>
        <taxon>Ascomycota</taxon>
        <taxon>Pezizomycotina</taxon>
        <taxon>Dothideomycetes</taxon>
        <taxon>Dothideomycetidae</taxon>
        <taxon>Dothideales</taxon>
        <taxon>Saccotheciaceae</taxon>
        <taxon>Aureobasidium</taxon>
    </lineage>
</organism>
<keyword evidence="9 13" id="KW-0326">Glycosidase</keyword>
<dbReference type="PANTHER" id="PTHR34142">
    <property type="entry name" value="ENDO-BETA-1,4-GLUCANASE A"/>
    <property type="match status" value="1"/>
</dbReference>
<reference evidence="16 17" key="1">
    <citation type="journal article" date="2014" name="BMC Genomics">
        <title>Genome sequencing of four Aureobasidium pullulans varieties: biotechnological potential, stress tolerance, and description of new species.</title>
        <authorList>
            <person name="Gostin Ar C."/>
            <person name="Ohm R.A."/>
            <person name="Kogej T."/>
            <person name="Sonjak S."/>
            <person name="Turk M."/>
            <person name="Zajc J."/>
            <person name="Zalar P."/>
            <person name="Grube M."/>
            <person name="Sun H."/>
            <person name="Han J."/>
            <person name="Sharma A."/>
            <person name="Chiniquy J."/>
            <person name="Ngan C.Y."/>
            <person name="Lipzen A."/>
            <person name="Barry K."/>
            <person name="Grigoriev I.V."/>
            <person name="Gunde-Cimerman N."/>
        </authorList>
    </citation>
    <scope>NUCLEOTIDE SEQUENCE [LARGE SCALE GENOMIC DNA]</scope>
    <source>
        <strain evidence="16 17">EXF-150</strain>
    </source>
</reference>
<dbReference type="GO" id="GO:0030248">
    <property type="term" value="F:cellulose binding"/>
    <property type="evidence" value="ECO:0007669"/>
    <property type="project" value="InterPro"/>
</dbReference>
<dbReference type="Gene3D" id="3.20.20.80">
    <property type="entry name" value="Glycosidases"/>
    <property type="match status" value="1"/>
</dbReference>
<dbReference type="GO" id="GO:0008810">
    <property type="term" value="F:cellulase activity"/>
    <property type="evidence" value="ECO:0007669"/>
    <property type="project" value="UniProtKB-EC"/>
</dbReference>
<evidence type="ECO:0000256" key="5">
    <source>
        <dbReference type="ARBA" id="ARBA00022801"/>
    </source>
</evidence>
<feature type="chain" id="PRO_5001703365" description="Endoglucanase EG-II" evidence="14">
    <location>
        <begin position="18"/>
        <end position="440"/>
    </location>
</feature>